<gene>
    <name evidence="2" type="ORF">MCBB_0434</name>
</gene>
<feature type="transmembrane region" description="Helical" evidence="1">
    <location>
        <begin position="388"/>
        <end position="409"/>
    </location>
</feature>
<name>A0A1D3L0F1_9EURY</name>
<accession>A0A1D3L0F1</accession>
<evidence type="ECO:0000313" key="2">
    <source>
        <dbReference type="EMBL" id="SCG85013.1"/>
    </source>
</evidence>
<organism evidence="2 3">
    <name type="scientific">Methanobacterium congolense</name>
    <dbReference type="NCBI Taxonomy" id="118062"/>
    <lineage>
        <taxon>Archaea</taxon>
        <taxon>Methanobacteriati</taxon>
        <taxon>Methanobacteriota</taxon>
        <taxon>Methanomada group</taxon>
        <taxon>Methanobacteria</taxon>
        <taxon>Methanobacteriales</taxon>
        <taxon>Methanobacteriaceae</taxon>
        <taxon>Methanobacterium</taxon>
    </lineage>
</organism>
<dbReference type="Proteomes" id="UP000094707">
    <property type="component" value="Chromosome I"/>
</dbReference>
<sequence>MNKNRLIKAFIFLVTILMVVGTSAATCNVVVITDPTGTDPNGAAGGSMSWATNMFQSTFILSKEKHFCLLSGGEGESSTRIQAIVASLAKLENGATPSEAASTASSYSGIRLVVGSATQGAAVGGDFNAYLVVVSNNGTITVTHYSGGLAVLPAGSKGAIIHLRNSEGNPQAGTADTVRLQTAENIGKMIRDGYNATYIVGKAMEEVARDSGEKHGGGGVNLVSGVTTGDMFTPENLNETGYSMDEAFYKVCPTCGWRVSYPEADNYQTCPNDGATLQTVYAYDALIDAITVSNSSLSVSTYGTDASGISETTKELVTASVKKNGYDATAIAKTLNSAIDSGTLVGVNYVEPKDINVKPGSRAVGVYYKQLADGRTSPTWNLPVSSSFLNIVGNIQTAIGLILVLLVLFRSTLIKSFLKKR</sequence>
<keyword evidence="3" id="KW-1185">Reference proteome</keyword>
<evidence type="ECO:0000256" key="1">
    <source>
        <dbReference type="SAM" id="Phobius"/>
    </source>
</evidence>
<dbReference type="OrthoDB" id="81167at2157"/>
<dbReference type="GeneID" id="30411294"/>
<dbReference type="EMBL" id="LT607756">
    <property type="protein sequence ID" value="SCG85013.1"/>
    <property type="molecule type" value="Genomic_DNA"/>
</dbReference>
<reference evidence="2 3" key="1">
    <citation type="submission" date="2016-08" db="EMBL/GenBank/DDBJ databases">
        <authorList>
            <person name="Seilhamer J.J."/>
        </authorList>
    </citation>
    <scope>NUCLEOTIDE SEQUENCE [LARGE SCALE GENOMIC DNA]</scope>
    <source>
        <strain evidence="2">Buetzberg</strain>
    </source>
</reference>
<dbReference type="STRING" id="118062.MCBB_0434"/>
<keyword evidence="1" id="KW-1133">Transmembrane helix</keyword>
<evidence type="ECO:0000313" key="3">
    <source>
        <dbReference type="Proteomes" id="UP000094707"/>
    </source>
</evidence>
<keyword evidence="1" id="KW-0472">Membrane</keyword>
<dbReference type="KEGG" id="mcub:MCBB_0434"/>
<dbReference type="RefSeq" id="WP_071906148.1">
    <property type="nucleotide sequence ID" value="NZ_LT607756.1"/>
</dbReference>
<proteinExistence type="predicted"/>
<dbReference type="AlphaFoldDB" id="A0A1D3L0F1"/>
<protein>
    <submittedName>
        <fullName evidence="2">Uncharacterized protein</fullName>
    </submittedName>
</protein>
<keyword evidence="1" id="KW-0812">Transmembrane</keyword>
<dbReference type="PATRIC" id="fig|129848.4.peg.437"/>